<evidence type="ECO:0000256" key="4">
    <source>
        <dbReference type="ARBA" id="ARBA00022801"/>
    </source>
</evidence>
<dbReference type="InterPro" id="IPR009045">
    <property type="entry name" value="Zn_M74/Hedgehog-like"/>
</dbReference>
<keyword evidence="3" id="KW-0479">Metal-binding</keyword>
<evidence type="ECO:0000313" key="9">
    <source>
        <dbReference type="EMBL" id="STI46443.1"/>
    </source>
</evidence>
<sequence length="64" mass="7446">MSDTTELVDLAVIFPDLEIELKYACADNITGKAIYQQARCLLHRMRLLRWRKVSVSPSCQAYNW</sequence>
<dbReference type="GO" id="GO:0071555">
    <property type="term" value="P:cell wall organization"/>
    <property type="evidence" value="ECO:0007669"/>
    <property type="project" value="UniProtKB-KW"/>
</dbReference>
<keyword evidence="7" id="KW-0482">Metalloprotease</keyword>
<keyword evidence="2" id="KW-0645">Protease</keyword>
<dbReference type="SUPFAM" id="SSF55166">
    <property type="entry name" value="Hedgehog/DD-peptidase"/>
    <property type="match status" value="1"/>
</dbReference>
<comment type="catalytic activity">
    <reaction evidence="1">
        <text>D-alanyl-D-alanine + H2O = 2 D-alanine</text>
        <dbReference type="Rhea" id="RHEA:20661"/>
        <dbReference type="ChEBI" id="CHEBI:15377"/>
        <dbReference type="ChEBI" id="CHEBI:57416"/>
        <dbReference type="ChEBI" id="CHEBI:57822"/>
        <dbReference type="EC" id="3.4.13.22"/>
    </reaction>
</comment>
<evidence type="ECO:0000256" key="8">
    <source>
        <dbReference type="ARBA" id="ARBA00023316"/>
    </source>
</evidence>
<accession>A0A376S8T2</accession>
<evidence type="ECO:0000256" key="5">
    <source>
        <dbReference type="ARBA" id="ARBA00022833"/>
    </source>
</evidence>
<evidence type="ECO:0000256" key="7">
    <source>
        <dbReference type="ARBA" id="ARBA00023049"/>
    </source>
</evidence>
<proteinExistence type="predicted"/>
<dbReference type="Pfam" id="PF01427">
    <property type="entry name" value="Peptidase_M15"/>
    <property type="match status" value="1"/>
</dbReference>
<evidence type="ECO:0000256" key="1">
    <source>
        <dbReference type="ARBA" id="ARBA00001362"/>
    </source>
</evidence>
<dbReference type="GO" id="GO:0008237">
    <property type="term" value="F:metallopeptidase activity"/>
    <property type="evidence" value="ECO:0007669"/>
    <property type="project" value="UniProtKB-KW"/>
</dbReference>
<evidence type="ECO:0000256" key="3">
    <source>
        <dbReference type="ARBA" id="ARBA00022723"/>
    </source>
</evidence>
<dbReference type="EMBL" id="UGAW01000002">
    <property type="protein sequence ID" value="STI46443.1"/>
    <property type="molecule type" value="Genomic_DNA"/>
</dbReference>
<evidence type="ECO:0000313" key="10">
    <source>
        <dbReference type="Proteomes" id="UP000254817"/>
    </source>
</evidence>
<dbReference type="InterPro" id="IPR000755">
    <property type="entry name" value="A_A_dipeptidase"/>
</dbReference>
<dbReference type="GO" id="GO:0046872">
    <property type="term" value="F:metal ion binding"/>
    <property type="evidence" value="ECO:0007669"/>
    <property type="project" value="UniProtKB-KW"/>
</dbReference>
<keyword evidence="4 9" id="KW-0378">Hydrolase</keyword>
<dbReference type="GO" id="GO:0160237">
    <property type="term" value="F:D-Ala-D-Ala dipeptidase activity"/>
    <property type="evidence" value="ECO:0007669"/>
    <property type="project" value="UniProtKB-EC"/>
</dbReference>
<protein>
    <submittedName>
        <fullName evidence="9">D-alanyl-D-alanine dipeptidase</fullName>
        <ecNumber evidence="9">3.4.13.22</ecNumber>
    </submittedName>
</protein>
<keyword evidence="5" id="KW-0862">Zinc</keyword>
<evidence type="ECO:0000256" key="2">
    <source>
        <dbReference type="ARBA" id="ARBA00022670"/>
    </source>
</evidence>
<dbReference type="GO" id="GO:0006508">
    <property type="term" value="P:proteolysis"/>
    <property type="evidence" value="ECO:0007669"/>
    <property type="project" value="UniProtKB-KW"/>
</dbReference>
<keyword evidence="8" id="KW-0961">Cell wall biogenesis/degradation</keyword>
<name>A0A376S8T2_ECOLX</name>
<dbReference type="EC" id="3.4.13.22" evidence="9"/>
<organism evidence="9 10">
    <name type="scientific">Escherichia coli</name>
    <dbReference type="NCBI Taxonomy" id="562"/>
    <lineage>
        <taxon>Bacteria</taxon>
        <taxon>Pseudomonadati</taxon>
        <taxon>Pseudomonadota</taxon>
        <taxon>Gammaproteobacteria</taxon>
        <taxon>Enterobacterales</taxon>
        <taxon>Enterobacteriaceae</taxon>
        <taxon>Escherichia</taxon>
    </lineage>
</organism>
<gene>
    <name evidence="9" type="primary">ddpX_2</name>
    <name evidence="9" type="ORF">NCTC11112_05613</name>
</gene>
<evidence type="ECO:0000256" key="6">
    <source>
        <dbReference type="ARBA" id="ARBA00022997"/>
    </source>
</evidence>
<dbReference type="Proteomes" id="UP000254817">
    <property type="component" value="Unassembled WGS sequence"/>
</dbReference>
<dbReference type="AlphaFoldDB" id="A0A376S8T2"/>
<reference evidence="9 10" key="1">
    <citation type="submission" date="2018-06" db="EMBL/GenBank/DDBJ databases">
        <authorList>
            <consortium name="Pathogen Informatics"/>
            <person name="Doyle S."/>
        </authorList>
    </citation>
    <scope>NUCLEOTIDE SEQUENCE [LARGE SCALE GENOMIC DNA]</scope>
    <source>
        <strain evidence="9 10">NCTC11112</strain>
    </source>
</reference>
<keyword evidence="6 9" id="KW-0224">Dipeptidase</keyword>